<comment type="subcellular location">
    <subcellularLocation>
        <location evidence="1">Membrane</location>
        <topology evidence="1">Multi-pass membrane protein</topology>
    </subcellularLocation>
</comment>
<dbReference type="Proteomes" id="UP001555826">
    <property type="component" value="Unassembled WGS sequence"/>
</dbReference>
<sequence>MRRGLTGPPPLLGTAEPGTSLLHRATPRTKLLALVVVGTVVGLVRSLATPPTAAAWLAGLLAGCVVLARGCRLRRGLLRGQVRRTAWVLVALAVVQTWLQGPWEAAVVVGGLLACLWSATLVTATTPVPDLLDTVVRALEPLRRVGVDPERAGLAFSLTLTSVPVVGRLLAESREAAAARGLGASPRALLVPTVVRAVAHAEQVGEALAARGLD</sequence>
<dbReference type="PANTHER" id="PTHR33514:SF13">
    <property type="entry name" value="PROTEIN ABCI12, CHLOROPLASTIC"/>
    <property type="match status" value="1"/>
</dbReference>
<dbReference type="Pfam" id="PF02361">
    <property type="entry name" value="CbiQ"/>
    <property type="match status" value="1"/>
</dbReference>
<name>A0ABV3P8X6_9ACTN</name>
<keyword evidence="7" id="KW-1185">Reference proteome</keyword>
<comment type="caution">
    <text evidence="6">The sequence shown here is derived from an EMBL/GenBank/DDBJ whole genome shotgun (WGS) entry which is preliminary data.</text>
</comment>
<protein>
    <submittedName>
        <fullName evidence="6">CbiQ family ECF transporter T component</fullName>
    </submittedName>
</protein>
<evidence type="ECO:0000256" key="2">
    <source>
        <dbReference type="ARBA" id="ARBA00022692"/>
    </source>
</evidence>
<evidence type="ECO:0000256" key="3">
    <source>
        <dbReference type="ARBA" id="ARBA00022989"/>
    </source>
</evidence>
<organism evidence="6 7">
    <name type="scientific">Kineococcus endophyticus</name>
    <dbReference type="NCBI Taxonomy" id="1181883"/>
    <lineage>
        <taxon>Bacteria</taxon>
        <taxon>Bacillati</taxon>
        <taxon>Actinomycetota</taxon>
        <taxon>Actinomycetes</taxon>
        <taxon>Kineosporiales</taxon>
        <taxon>Kineosporiaceae</taxon>
        <taxon>Kineococcus</taxon>
    </lineage>
</organism>
<evidence type="ECO:0000256" key="1">
    <source>
        <dbReference type="ARBA" id="ARBA00004141"/>
    </source>
</evidence>
<reference evidence="6 7" key="1">
    <citation type="submission" date="2024-07" db="EMBL/GenBank/DDBJ databases">
        <authorList>
            <person name="Thanompreechachai J."/>
            <person name="Duangmal K."/>
        </authorList>
    </citation>
    <scope>NUCLEOTIDE SEQUENCE [LARGE SCALE GENOMIC DNA]</scope>
    <source>
        <strain evidence="6 7">KCTC 19886</strain>
    </source>
</reference>
<keyword evidence="2 5" id="KW-0812">Transmembrane</keyword>
<proteinExistence type="predicted"/>
<keyword evidence="4 5" id="KW-0472">Membrane</keyword>
<feature type="transmembrane region" description="Helical" evidence="5">
    <location>
        <begin position="54"/>
        <end position="70"/>
    </location>
</feature>
<keyword evidence="3 5" id="KW-1133">Transmembrane helix</keyword>
<dbReference type="EMBL" id="JBFNQN010000010">
    <property type="protein sequence ID" value="MEW9266088.1"/>
    <property type="molecule type" value="Genomic_DNA"/>
</dbReference>
<feature type="transmembrane region" description="Helical" evidence="5">
    <location>
        <begin position="31"/>
        <end position="48"/>
    </location>
</feature>
<evidence type="ECO:0000256" key="5">
    <source>
        <dbReference type="SAM" id="Phobius"/>
    </source>
</evidence>
<accession>A0ABV3P8X6</accession>
<evidence type="ECO:0000313" key="7">
    <source>
        <dbReference type="Proteomes" id="UP001555826"/>
    </source>
</evidence>
<dbReference type="InterPro" id="IPR003339">
    <property type="entry name" value="ABC/ECF_trnsptr_transmembrane"/>
</dbReference>
<dbReference type="RefSeq" id="WP_367639214.1">
    <property type="nucleotide sequence ID" value="NZ_JBFNQN010000010.1"/>
</dbReference>
<evidence type="ECO:0000313" key="6">
    <source>
        <dbReference type="EMBL" id="MEW9266088.1"/>
    </source>
</evidence>
<gene>
    <name evidence="6" type="ORF">AB1207_15150</name>
</gene>
<evidence type="ECO:0000256" key="4">
    <source>
        <dbReference type="ARBA" id="ARBA00023136"/>
    </source>
</evidence>
<dbReference type="PANTHER" id="PTHR33514">
    <property type="entry name" value="PROTEIN ABCI12, CHLOROPLASTIC"/>
    <property type="match status" value="1"/>
</dbReference>